<feature type="chain" id="PRO_5012283166" description="Glycosyl hydrolase family 88" evidence="2">
    <location>
        <begin position="31"/>
        <end position="323"/>
    </location>
</feature>
<gene>
    <name evidence="3" type="ORF">SPPYR_3762</name>
</gene>
<keyword evidence="2" id="KW-0732">Signal</keyword>
<reference evidence="3" key="1">
    <citation type="submission" date="2016-03" db="EMBL/GenBank/DDBJ databases">
        <authorList>
            <person name="Ploux O."/>
        </authorList>
    </citation>
    <scope>NUCLEOTIDE SEQUENCE</scope>
    <source>
        <strain evidence="3">UC10</strain>
    </source>
</reference>
<evidence type="ECO:0000256" key="1">
    <source>
        <dbReference type="SAM" id="MobiDB-lite"/>
    </source>
</evidence>
<proteinExistence type="predicted"/>
<protein>
    <recommendedName>
        <fullName evidence="4">Glycosyl hydrolase family 88</fullName>
    </recommendedName>
</protein>
<dbReference type="AlphaFoldDB" id="A0A1Y5Q522"/>
<accession>A0A1Y5Q522</accession>
<dbReference type="EMBL" id="LT598653">
    <property type="protein sequence ID" value="SBV34877.1"/>
    <property type="molecule type" value="Genomic_DNA"/>
</dbReference>
<feature type="region of interest" description="Disordered" evidence="1">
    <location>
        <begin position="31"/>
        <end position="52"/>
    </location>
</feature>
<dbReference type="KEGG" id="sphu:SPPYR_3762"/>
<evidence type="ECO:0008006" key="4">
    <source>
        <dbReference type="Google" id="ProtNLM"/>
    </source>
</evidence>
<dbReference type="InterPro" id="IPR032342">
    <property type="entry name" value="DUF4861"/>
</dbReference>
<dbReference type="Pfam" id="PF16153">
    <property type="entry name" value="DUF4861"/>
    <property type="match status" value="1"/>
</dbReference>
<sequence>MQASTLWKNGCPVVTMAFLFAVTAAMPAAAQHTGTPDMPAATGSLPPPPDREAQAAVVRADYRYDDLLWENDRTAHRIYGHALEAAEPPSGSGIDSWGKNVPWPFADRQLRSGDQHSYRGEGLDFYNVGTTRGAGGLGIWHDNKLWTSRNYVRHRILSASGQAADFTVDYAPWPVDVDRKVWETRRFTLPLGTHFTRMVSTISSDSAEPLLVGIGIGKRTTGSGAGELTVDRAKGLLSWWGPADGDHGRIAIAIRVDPAMIAGIRDDADNHLVLLRVAPGKPFVYFSGSAWDKGRGGFRTRQSWDAYAADEKLDFRVPDAPLP</sequence>
<evidence type="ECO:0000256" key="2">
    <source>
        <dbReference type="SAM" id="SignalP"/>
    </source>
</evidence>
<feature type="signal peptide" evidence="2">
    <location>
        <begin position="1"/>
        <end position="30"/>
    </location>
</feature>
<organism evidence="3">
    <name type="scientific">uncultured Sphingopyxis sp</name>
    <dbReference type="NCBI Taxonomy" id="310581"/>
    <lineage>
        <taxon>Bacteria</taxon>
        <taxon>Pseudomonadati</taxon>
        <taxon>Pseudomonadota</taxon>
        <taxon>Alphaproteobacteria</taxon>
        <taxon>Sphingomonadales</taxon>
        <taxon>Sphingomonadaceae</taxon>
        <taxon>Sphingopyxis</taxon>
        <taxon>environmental samples</taxon>
    </lineage>
</organism>
<name>A0A1Y5Q522_9SPHN</name>
<evidence type="ECO:0000313" key="3">
    <source>
        <dbReference type="EMBL" id="SBV34877.1"/>
    </source>
</evidence>